<dbReference type="InterPro" id="IPR036259">
    <property type="entry name" value="MFS_trans_sf"/>
</dbReference>
<dbReference type="Gene3D" id="1.20.1250.20">
    <property type="entry name" value="MFS general substrate transporter like domains"/>
    <property type="match status" value="1"/>
</dbReference>
<dbReference type="SUPFAM" id="SSF103473">
    <property type="entry name" value="MFS general substrate transporter"/>
    <property type="match status" value="1"/>
</dbReference>
<feature type="transmembrane region" description="Helical" evidence="5">
    <location>
        <begin position="433"/>
        <end position="450"/>
    </location>
</feature>
<proteinExistence type="predicted"/>
<evidence type="ECO:0000256" key="3">
    <source>
        <dbReference type="ARBA" id="ARBA00022989"/>
    </source>
</evidence>
<dbReference type="AlphaFoldDB" id="A0A7R9QP08"/>
<evidence type="ECO:0000313" key="7">
    <source>
        <dbReference type="EMBL" id="CAD7652975.1"/>
    </source>
</evidence>
<feature type="transmembrane region" description="Helical" evidence="5">
    <location>
        <begin position="96"/>
        <end position="115"/>
    </location>
</feature>
<dbReference type="EMBL" id="OC920953">
    <property type="protein sequence ID" value="CAD7652975.1"/>
    <property type="molecule type" value="Genomic_DNA"/>
</dbReference>
<dbReference type="InterPro" id="IPR011701">
    <property type="entry name" value="MFS"/>
</dbReference>
<feature type="transmembrane region" description="Helical" evidence="5">
    <location>
        <begin position="167"/>
        <end position="188"/>
    </location>
</feature>
<evidence type="ECO:0000259" key="6">
    <source>
        <dbReference type="PROSITE" id="PS50850"/>
    </source>
</evidence>
<keyword evidence="3 5" id="KW-1133">Transmembrane helix</keyword>
<dbReference type="PANTHER" id="PTHR23507">
    <property type="entry name" value="ZGC:174356"/>
    <property type="match status" value="1"/>
</dbReference>
<evidence type="ECO:0000256" key="5">
    <source>
        <dbReference type="SAM" id="Phobius"/>
    </source>
</evidence>
<keyword evidence="8" id="KW-1185">Reference proteome</keyword>
<dbReference type="PANTHER" id="PTHR23507:SF1">
    <property type="entry name" value="FI18259P1-RELATED"/>
    <property type="match status" value="1"/>
</dbReference>
<feature type="transmembrane region" description="Helical" evidence="5">
    <location>
        <begin position="307"/>
        <end position="327"/>
    </location>
</feature>
<feature type="transmembrane region" description="Helical" evidence="5">
    <location>
        <begin position="200"/>
        <end position="220"/>
    </location>
</feature>
<feature type="domain" description="Major facilitator superfamily (MFS) profile" evidence="6">
    <location>
        <begin position="16"/>
        <end position="451"/>
    </location>
</feature>
<sequence>MLKVLKHITVEPVAFFYMFAIFGEFTCTQDMIFVKLCVQYFNDSPCTITKNSNSSALTSIMSDSSEQLLYNNVILTVSSIIGSFIAGSYGDRFGRLVPIAAPPVLSLVAQILFIISAANIHNHFNILYVIMIGSFLGGISGGSAGLLANSFGFVADITSQKHRTVRIIALEANIFCGGFVGSILTGLIMKHYDNTNYAKYYICFGIFAVIHGLLVLYVWVRVRTVQTQLSRITADTPTDQSFTLSYVLEMFTGVIKTVVRRREGNNRKIIYLLTLCFILISYGTEAMNALLFLYVRNRPLEWDSAQYSFYNGCKFGATGAALLLLPLIQRYVWPNINDIWVAIIGEVSRASGLVLIGLATTTPIMYVSVLLYMCCEYPLPTIRSLMSKLVRVDERGKVLAFLALFQNLCFLSGGILFPILYKHEINRTGGFSGMGFEIAAVLQVCAIVVFM</sequence>
<gene>
    <name evidence="7" type="ORF">ONB1V03_LOCUS9633</name>
</gene>
<feature type="transmembrane region" description="Helical" evidence="5">
    <location>
        <begin position="398"/>
        <end position="421"/>
    </location>
</feature>
<keyword evidence="4 5" id="KW-0472">Membrane</keyword>
<dbReference type="GO" id="GO:0022857">
    <property type="term" value="F:transmembrane transporter activity"/>
    <property type="evidence" value="ECO:0007669"/>
    <property type="project" value="InterPro"/>
</dbReference>
<dbReference type="Proteomes" id="UP000728032">
    <property type="component" value="Unassembled WGS sequence"/>
</dbReference>
<dbReference type="GO" id="GO:0016020">
    <property type="term" value="C:membrane"/>
    <property type="evidence" value="ECO:0007669"/>
    <property type="project" value="UniProtKB-SubCell"/>
</dbReference>
<evidence type="ECO:0000256" key="4">
    <source>
        <dbReference type="ARBA" id="ARBA00023136"/>
    </source>
</evidence>
<keyword evidence="2 5" id="KW-0812">Transmembrane</keyword>
<evidence type="ECO:0000256" key="1">
    <source>
        <dbReference type="ARBA" id="ARBA00004141"/>
    </source>
</evidence>
<name>A0A7R9QP08_9ACAR</name>
<protein>
    <recommendedName>
        <fullName evidence="6">Major facilitator superfamily (MFS) profile domain-containing protein</fullName>
    </recommendedName>
</protein>
<evidence type="ECO:0000256" key="2">
    <source>
        <dbReference type="ARBA" id="ARBA00022692"/>
    </source>
</evidence>
<comment type="subcellular location">
    <subcellularLocation>
        <location evidence="1">Membrane</location>
        <topology evidence="1">Multi-pass membrane protein</topology>
    </subcellularLocation>
</comment>
<accession>A0A7R9QP08</accession>
<dbReference type="PROSITE" id="PS50850">
    <property type="entry name" value="MFS"/>
    <property type="match status" value="1"/>
</dbReference>
<dbReference type="Pfam" id="PF07690">
    <property type="entry name" value="MFS_1"/>
    <property type="match status" value="1"/>
</dbReference>
<feature type="transmembrane region" description="Helical" evidence="5">
    <location>
        <begin position="127"/>
        <end position="147"/>
    </location>
</feature>
<dbReference type="InterPro" id="IPR020846">
    <property type="entry name" value="MFS_dom"/>
</dbReference>
<feature type="transmembrane region" description="Helical" evidence="5">
    <location>
        <begin position="271"/>
        <end position="295"/>
    </location>
</feature>
<reference evidence="7" key="1">
    <citation type="submission" date="2020-11" db="EMBL/GenBank/DDBJ databases">
        <authorList>
            <person name="Tran Van P."/>
        </authorList>
    </citation>
    <scope>NUCLEOTIDE SEQUENCE</scope>
</reference>
<dbReference type="EMBL" id="CAJPVJ010006128">
    <property type="protein sequence ID" value="CAG2170162.1"/>
    <property type="molecule type" value="Genomic_DNA"/>
</dbReference>
<dbReference type="OrthoDB" id="419734at2759"/>
<feature type="transmembrane region" description="Helical" evidence="5">
    <location>
        <begin position="68"/>
        <end position="90"/>
    </location>
</feature>
<evidence type="ECO:0000313" key="8">
    <source>
        <dbReference type="Proteomes" id="UP000728032"/>
    </source>
</evidence>
<organism evidence="7">
    <name type="scientific">Oppiella nova</name>
    <dbReference type="NCBI Taxonomy" id="334625"/>
    <lineage>
        <taxon>Eukaryota</taxon>
        <taxon>Metazoa</taxon>
        <taxon>Ecdysozoa</taxon>
        <taxon>Arthropoda</taxon>
        <taxon>Chelicerata</taxon>
        <taxon>Arachnida</taxon>
        <taxon>Acari</taxon>
        <taxon>Acariformes</taxon>
        <taxon>Sarcoptiformes</taxon>
        <taxon>Oribatida</taxon>
        <taxon>Brachypylina</taxon>
        <taxon>Oppioidea</taxon>
        <taxon>Oppiidae</taxon>
        <taxon>Oppiella</taxon>
    </lineage>
</organism>